<evidence type="ECO:0000313" key="1">
    <source>
        <dbReference type="EnsemblPlants" id="cds.evm.model.02.949"/>
    </source>
</evidence>
<reference evidence="1" key="2">
    <citation type="submission" date="2021-03" db="UniProtKB">
        <authorList>
            <consortium name="EnsemblPlants"/>
        </authorList>
    </citation>
    <scope>IDENTIFICATION</scope>
</reference>
<evidence type="ECO:0000313" key="2">
    <source>
        <dbReference type="Proteomes" id="UP000596661"/>
    </source>
</evidence>
<accession>A0A803P3B7</accession>
<keyword evidence="2" id="KW-1185">Reference proteome</keyword>
<reference evidence="1" key="1">
    <citation type="submission" date="2018-11" db="EMBL/GenBank/DDBJ databases">
        <authorList>
            <person name="Grassa J C."/>
        </authorList>
    </citation>
    <scope>NUCLEOTIDE SEQUENCE [LARGE SCALE GENOMIC DNA]</scope>
</reference>
<dbReference type="Proteomes" id="UP000596661">
    <property type="component" value="Chromosome 2"/>
</dbReference>
<dbReference type="EMBL" id="UZAU01000144">
    <property type="status" value="NOT_ANNOTATED_CDS"/>
    <property type="molecule type" value="Genomic_DNA"/>
</dbReference>
<name>A0A803P3B7_CANSA</name>
<dbReference type="Gramene" id="evm.model.02.949">
    <property type="protein sequence ID" value="cds.evm.model.02.949"/>
    <property type="gene ID" value="evm.TU.02.949"/>
</dbReference>
<dbReference type="AlphaFoldDB" id="A0A803P3B7"/>
<organism evidence="1 2">
    <name type="scientific">Cannabis sativa</name>
    <name type="common">Hemp</name>
    <name type="synonym">Marijuana</name>
    <dbReference type="NCBI Taxonomy" id="3483"/>
    <lineage>
        <taxon>Eukaryota</taxon>
        <taxon>Viridiplantae</taxon>
        <taxon>Streptophyta</taxon>
        <taxon>Embryophyta</taxon>
        <taxon>Tracheophyta</taxon>
        <taxon>Spermatophyta</taxon>
        <taxon>Magnoliopsida</taxon>
        <taxon>eudicotyledons</taxon>
        <taxon>Gunneridae</taxon>
        <taxon>Pentapetalae</taxon>
        <taxon>rosids</taxon>
        <taxon>fabids</taxon>
        <taxon>Rosales</taxon>
        <taxon>Cannabaceae</taxon>
        <taxon>Cannabis</taxon>
    </lineage>
</organism>
<protein>
    <submittedName>
        <fullName evidence="1">Uncharacterized protein</fullName>
    </submittedName>
</protein>
<dbReference type="EnsemblPlants" id="evm.model.02.949">
    <property type="protein sequence ID" value="cds.evm.model.02.949"/>
    <property type="gene ID" value="evm.TU.02.949"/>
</dbReference>
<proteinExistence type="predicted"/>
<sequence length="92" mass="9813">MNSSVRGALGIRANRRDVVDPPCGRLTGGDRLMLHSKMAMETVLGLIMGPMLQSDEERQIAGVMEEASAAVCPSLEKSGAVEETRVLSLLVC</sequence>